<feature type="compositionally biased region" description="Low complexity" evidence="1">
    <location>
        <begin position="189"/>
        <end position="207"/>
    </location>
</feature>
<dbReference type="EMBL" id="FOFA01000005">
    <property type="protein sequence ID" value="SEQ71272.1"/>
    <property type="molecule type" value="Genomic_DNA"/>
</dbReference>
<feature type="region of interest" description="Disordered" evidence="1">
    <location>
        <begin position="189"/>
        <end position="213"/>
    </location>
</feature>
<dbReference type="InterPro" id="IPR045596">
    <property type="entry name" value="DUF6459"/>
</dbReference>
<reference evidence="3" key="1">
    <citation type="submission" date="2016-10" db="EMBL/GenBank/DDBJ databases">
        <authorList>
            <person name="Varghese N."/>
            <person name="Submissions S."/>
        </authorList>
    </citation>
    <scope>NUCLEOTIDE SEQUENCE [LARGE SCALE GENOMIC DNA]</scope>
    <source>
        <strain evidence="3">CGMCC 4.6856</strain>
    </source>
</reference>
<dbReference type="Pfam" id="PF20060">
    <property type="entry name" value="DUF6459"/>
    <property type="match status" value="1"/>
</dbReference>
<evidence type="ECO:0000313" key="2">
    <source>
        <dbReference type="EMBL" id="SEQ71272.1"/>
    </source>
</evidence>
<keyword evidence="3" id="KW-1185">Reference proteome</keyword>
<evidence type="ECO:0000256" key="1">
    <source>
        <dbReference type="SAM" id="MobiDB-lite"/>
    </source>
</evidence>
<evidence type="ECO:0000313" key="3">
    <source>
        <dbReference type="Proteomes" id="UP000198504"/>
    </source>
</evidence>
<protein>
    <submittedName>
        <fullName evidence="2">Uncharacterized protein</fullName>
    </submittedName>
</protein>
<sequence>MWAVGAELFPPGRSLPQGGAVTTSPAVRVLPATRPEARTWLVGTARATPPTAPPPETPRPEPGRVEVAGRGWGVGPAAHLPDATRWAAWCALALAEAALGRRPATQLAGWVSPQVLAGLARRQRLRPAGPPAPRTVLLSGRVQHPAAQVAEVSAVLRTGARLLVLAFRLEGADGRWVCTALEAGLTPGRRAGASPRSPAAPAAAAPGPGAGTR</sequence>
<accession>A0A1H9I9R2</accession>
<dbReference type="STRING" id="1036181.SAMN05421756_105146"/>
<dbReference type="AlphaFoldDB" id="A0A1H9I9R2"/>
<dbReference type="Proteomes" id="UP000198504">
    <property type="component" value="Unassembled WGS sequence"/>
</dbReference>
<proteinExistence type="predicted"/>
<gene>
    <name evidence="2" type="ORF">SAMN05421756_105146</name>
</gene>
<name>A0A1H9I9R2_9ACTN</name>
<organism evidence="2 3">
    <name type="scientific">Microlunatus flavus</name>
    <dbReference type="NCBI Taxonomy" id="1036181"/>
    <lineage>
        <taxon>Bacteria</taxon>
        <taxon>Bacillati</taxon>
        <taxon>Actinomycetota</taxon>
        <taxon>Actinomycetes</taxon>
        <taxon>Propionibacteriales</taxon>
        <taxon>Propionibacteriaceae</taxon>
        <taxon>Microlunatus</taxon>
    </lineage>
</organism>